<protein>
    <submittedName>
        <fullName evidence="2">Uncharacterized protein</fullName>
    </submittedName>
</protein>
<feature type="compositionally biased region" description="Polar residues" evidence="1">
    <location>
        <begin position="1"/>
        <end position="13"/>
    </location>
</feature>
<proteinExistence type="predicted"/>
<feature type="region of interest" description="Disordered" evidence="1">
    <location>
        <begin position="1"/>
        <end position="59"/>
    </location>
</feature>
<organism evidence="2">
    <name type="scientific">Rhizophora mucronata</name>
    <name type="common">Asiatic mangrove</name>
    <dbReference type="NCBI Taxonomy" id="61149"/>
    <lineage>
        <taxon>Eukaryota</taxon>
        <taxon>Viridiplantae</taxon>
        <taxon>Streptophyta</taxon>
        <taxon>Embryophyta</taxon>
        <taxon>Tracheophyta</taxon>
        <taxon>Spermatophyta</taxon>
        <taxon>Magnoliopsida</taxon>
        <taxon>eudicotyledons</taxon>
        <taxon>Gunneridae</taxon>
        <taxon>Pentapetalae</taxon>
        <taxon>rosids</taxon>
        <taxon>fabids</taxon>
        <taxon>Malpighiales</taxon>
        <taxon>Rhizophoraceae</taxon>
        <taxon>Rhizophora</taxon>
    </lineage>
</organism>
<evidence type="ECO:0000256" key="1">
    <source>
        <dbReference type="SAM" id="MobiDB-lite"/>
    </source>
</evidence>
<accession>A0A2P2MHU8</accession>
<dbReference type="AlphaFoldDB" id="A0A2P2MHU8"/>
<feature type="compositionally biased region" description="Basic residues" evidence="1">
    <location>
        <begin position="40"/>
        <end position="59"/>
    </location>
</feature>
<reference evidence="2" key="1">
    <citation type="submission" date="2018-02" db="EMBL/GenBank/DDBJ databases">
        <title>Rhizophora mucronata_Transcriptome.</title>
        <authorList>
            <person name="Meera S.P."/>
            <person name="Sreeshan A."/>
            <person name="Augustine A."/>
        </authorList>
    </citation>
    <scope>NUCLEOTIDE SEQUENCE</scope>
    <source>
        <tissue evidence="2">Leaf</tissue>
    </source>
</reference>
<dbReference type="EMBL" id="GGEC01049268">
    <property type="protein sequence ID" value="MBX29752.1"/>
    <property type="molecule type" value="Transcribed_RNA"/>
</dbReference>
<evidence type="ECO:0000313" key="2">
    <source>
        <dbReference type="EMBL" id="MBX29752.1"/>
    </source>
</evidence>
<name>A0A2P2MHU8_RHIMU</name>
<sequence length="59" mass="6517">MDEKPISTSSITFQKAKDGPKKTQLPALGCRGDEQPTRASKNKSVKEKKKNSLTMKVKP</sequence>